<feature type="compositionally biased region" description="Low complexity" evidence="1">
    <location>
        <begin position="414"/>
        <end position="433"/>
    </location>
</feature>
<feature type="region of interest" description="Disordered" evidence="1">
    <location>
        <begin position="412"/>
        <end position="456"/>
    </location>
</feature>
<gene>
    <name evidence="2" type="ORF">OB960_25535</name>
</gene>
<comment type="caution">
    <text evidence="2">The sequence shown here is derived from an EMBL/GenBank/DDBJ whole genome shotgun (WGS) entry which is preliminary data.</text>
</comment>
<dbReference type="Proteomes" id="UP001321018">
    <property type="component" value="Unassembled WGS sequence"/>
</dbReference>
<evidence type="ECO:0000256" key="1">
    <source>
        <dbReference type="SAM" id="MobiDB-lite"/>
    </source>
</evidence>
<evidence type="ECO:0008006" key="4">
    <source>
        <dbReference type="Google" id="ProtNLM"/>
    </source>
</evidence>
<dbReference type="InterPro" id="IPR027417">
    <property type="entry name" value="P-loop_NTPase"/>
</dbReference>
<dbReference type="RefSeq" id="WP_338006528.1">
    <property type="nucleotide sequence ID" value="NZ_JAOPKA010000041.1"/>
</dbReference>
<accession>A0AAP2Z501</accession>
<evidence type="ECO:0000313" key="2">
    <source>
        <dbReference type="EMBL" id="MCU4744733.1"/>
    </source>
</evidence>
<dbReference type="EMBL" id="JAOPKA010000041">
    <property type="protein sequence ID" value="MCU4744733.1"/>
    <property type="molecule type" value="Genomic_DNA"/>
</dbReference>
<organism evidence="2 3">
    <name type="scientific">Natronoglomus mannanivorans</name>
    <dbReference type="NCBI Taxonomy" id="2979990"/>
    <lineage>
        <taxon>Archaea</taxon>
        <taxon>Methanobacteriati</taxon>
        <taxon>Methanobacteriota</taxon>
        <taxon>Stenosarchaea group</taxon>
        <taxon>Halobacteria</taxon>
        <taxon>Halobacteriales</taxon>
        <taxon>Natrialbaceae</taxon>
        <taxon>Natronoglomus</taxon>
    </lineage>
</organism>
<protein>
    <recommendedName>
        <fullName evidence="4">Superfamily I DNA or RNA helicase</fullName>
    </recommendedName>
</protein>
<feature type="region of interest" description="Disordered" evidence="1">
    <location>
        <begin position="265"/>
        <end position="313"/>
    </location>
</feature>
<sequence>MTAHTDLEGTLKVLPEPSHRLLEVVATEYASLTAEYGPRNVLVLKRHPAGLERVREQLAGETTDGTPLSPRLESLPEHASKVLEEYDPTLDRLEYEERIELISLVIAGAKRKIPPYLEGAREHETFARDVGQLLLEVTRQRIRHADCADAHDCLAFLTAMNDRFHEVLDDRGLIERADVIPRVVELLQADADGLRTRITGSYDAVLALEFEEYRRLDREYLAQLTRETDAHTELVCLGERHASVERTRVEAGRLEDLSSGLTVEEVDSLTVRTRGESGSRSRSHSHSQSPPHRGITRYLATGEPPASDEQATARRIRAGTAREQVRQVAAEIQFLVDRHEWSHDEIAVAVPSVDRVPDARTGLRNAGIPTATIGTDSLKEDPAVNELYAVVSAYCDHDVELAHERLAARVPGVETPAESAPTPTPTPTSAFESHPQSHSRSQPTPESPDTHDPPSATISEVLESCADASVRRSLENWIVRTELKRRIAEEESWVDAAEQYQGVRRVLEIARFVEETDLVAPDWEGLRRMLRQTIKYDAPYVHDVETRSPTGGVTVCAIEDLKYDSREAVFLLDCTDGAYPGQQHLTQLFPTAWLKSMPQYPAVTDPDRESLERTFAPRARARAAKSDAAPRHGDPFAAYHAERSRRALALGTRAARSQLYCCTYERETEGLRRTHDQSRYLTLLESVPTIGFEDVDALGREAAIHGEANALEALLDEPRGELERILREASTGGEADLGETEALFEEIQVVLEEGDVDDDLARAVRTQFEFAAGEVVRRE</sequence>
<proteinExistence type="predicted"/>
<dbReference type="AlphaFoldDB" id="A0AAP2Z501"/>
<feature type="compositionally biased region" description="Polar residues" evidence="1">
    <location>
        <begin position="434"/>
        <end position="444"/>
    </location>
</feature>
<reference evidence="2" key="1">
    <citation type="submission" date="2022-09" db="EMBL/GenBank/DDBJ databases">
        <title>Enrichment on poylsaccharides allowed isolation of novel metabolic and taxonomic groups of Haloarchaea.</title>
        <authorList>
            <person name="Sorokin D.Y."/>
            <person name="Elcheninov A.G."/>
            <person name="Khizhniak T.V."/>
            <person name="Kolganova T.V."/>
            <person name="Kublanov I.V."/>
        </authorList>
    </citation>
    <scope>NUCLEOTIDE SEQUENCE</scope>
    <source>
        <strain evidence="2">AArc-xg1-1</strain>
    </source>
</reference>
<name>A0AAP2Z501_9EURY</name>
<dbReference type="SUPFAM" id="SSF52540">
    <property type="entry name" value="P-loop containing nucleoside triphosphate hydrolases"/>
    <property type="match status" value="1"/>
</dbReference>
<evidence type="ECO:0000313" key="3">
    <source>
        <dbReference type="Proteomes" id="UP001321018"/>
    </source>
</evidence>